<dbReference type="GeneID" id="93809605"/>
<keyword evidence="5 6" id="KW-0472">Membrane</keyword>
<keyword evidence="9" id="KW-1185">Reference proteome</keyword>
<dbReference type="PANTHER" id="PTHR36115:SF4">
    <property type="entry name" value="MEMBRANE PROTEIN"/>
    <property type="match status" value="1"/>
</dbReference>
<feature type="transmembrane region" description="Helical" evidence="6">
    <location>
        <begin position="95"/>
        <end position="112"/>
    </location>
</feature>
<feature type="transmembrane region" description="Helical" evidence="6">
    <location>
        <begin position="63"/>
        <end position="83"/>
    </location>
</feature>
<dbReference type="InterPro" id="IPR051791">
    <property type="entry name" value="Pra-immunoreactive"/>
</dbReference>
<dbReference type="Proteomes" id="UP000254069">
    <property type="component" value="Unassembled WGS sequence"/>
</dbReference>
<evidence type="ECO:0000256" key="5">
    <source>
        <dbReference type="ARBA" id="ARBA00023136"/>
    </source>
</evidence>
<gene>
    <name evidence="8" type="ORF">NCTC10738_03534</name>
</gene>
<accession>A0A380BKL0</accession>
<reference evidence="8 9" key="1">
    <citation type="submission" date="2018-06" db="EMBL/GenBank/DDBJ databases">
        <authorList>
            <consortium name="Pathogen Informatics"/>
            <person name="Doyle S."/>
        </authorList>
    </citation>
    <scope>NUCLEOTIDE SEQUENCE [LARGE SCALE GENOMIC DNA]</scope>
    <source>
        <strain evidence="8 9">NCTC10738</strain>
    </source>
</reference>
<evidence type="ECO:0000313" key="8">
    <source>
        <dbReference type="EMBL" id="SUJ02756.1"/>
    </source>
</evidence>
<comment type="subcellular location">
    <subcellularLocation>
        <location evidence="1">Cell membrane</location>
        <topology evidence="1">Multi-pass membrane protein</topology>
    </subcellularLocation>
</comment>
<dbReference type="AlphaFoldDB" id="A0A380BKL0"/>
<evidence type="ECO:0000256" key="3">
    <source>
        <dbReference type="ARBA" id="ARBA00022692"/>
    </source>
</evidence>
<evidence type="ECO:0000256" key="2">
    <source>
        <dbReference type="ARBA" id="ARBA00022475"/>
    </source>
</evidence>
<dbReference type="GO" id="GO:0005886">
    <property type="term" value="C:plasma membrane"/>
    <property type="evidence" value="ECO:0007669"/>
    <property type="project" value="UniProtKB-SubCell"/>
</dbReference>
<keyword evidence="3 6" id="KW-0812">Transmembrane</keyword>
<keyword evidence="4 6" id="KW-1133">Transmembrane helix</keyword>
<keyword evidence="2" id="KW-1003">Cell membrane</keyword>
<evidence type="ECO:0000256" key="4">
    <source>
        <dbReference type="ARBA" id="ARBA00022989"/>
    </source>
</evidence>
<evidence type="ECO:0000256" key="1">
    <source>
        <dbReference type="ARBA" id="ARBA00004651"/>
    </source>
</evidence>
<dbReference type="PANTHER" id="PTHR36115">
    <property type="entry name" value="PROLINE-RICH ANTIGEN HOMOLOG-RELATED"/>
    <property type="match status" value="1"/>
</dbReference>
<organism evidence="8 9">
    <name type="scientific">Shewanella algae</name>
    <dbReference type="NCBI Taxonomy" id="38313"/>
    <lineage>
        <taxon>Bacteria</taxon>
        <taxon>Pseudomonadati</taxon>
        <taxon>Pseudomonadota</taxon>
        <taxon>Gammaproteobacteria</taxon>
        <taxon>Alteromonadales</taxon>
        <taxon>Shewanellaceae</taxon>
        <taxon>Shewanella</taxon>
    </lineage>
</organism>
<name>A0A380BKL0_9GAMM</name>
<evidence type="ECO:0000256" key="6">
    <source>
        <dbReference type="SAM" id="Phobius"/>
    </source>
</evidence>
<feature type="transmembrane region" description="Helical" evidence="6">
    <location>
        <begin position="144"/>
        <end position="163"/>
    </location>
</feature>
<sequence length="185" mass="20405">MAAEQNPRNIESVLAHQEQTIPTELASGMTPPPPVAEAASNESSYPIYVGFWERLAATLLDSLMLMCITVPLTLLVFGIDAILENDALILGPLDVVINYLLPFILIILFWHYKSATPGKMVLRAVIVDADTLQKPSTASLIVRYLGYIPSTLVFGLGYLWVAFDPRKQSWHDKLAGTLVIRAPKD</sequence>
<evidence type="ECO:0000259" key="7">
    <source>
        <dbReference type="Pfam" id="PF06271"/>
    </source>
</evidence>
<dbReference type="EMBL" id="UGYO01000002">
    <property type="protein sequence ID" value="SUJ02756.1"/>
    <property type="molecule type" value="Genomic_DNA"/>
</dbReference>
<feature type="domain" description="RDD" evidence="7">
    <location>
        <begin position="48"/>
        <end position="176"/>
    </location>
</feature>
<dbReference type="RefSeq" id="WP_240517100.1">
    <property type="nucleotide sequence ID" value="NZ_AP024609.1"/>
</dbReference>
<dbReference type="Pfam" id="PF06271">
    <property type="entry name" value="RDD"/>
    <property type="match status" value="1"/>
</dbReference>
<dbReference type="InterPro" id="IPR010432">
    <property type="entry name" value="RDD"/>
</dbReference>
<proteinExistence type="predicted"/>
<evidence type="ECO:0000313" key="9">
    <source>
        <dbReference type="Proteomes" id="UP000254069"/>
    </source>
</evidence>
<protein>
    <submittedName>
        <fullName evidence="8">RDD family</fullName>
    </submittedName>
</protein>